<dbReference type="Gene3D" id="3.90.1200.10">
    <property type="match status" value="1"/>
</dbReference>
<feature type="region of interest" description="Disordered" evidence="1">
    <location>
        <begin position="1"/>
        <end position="33"/>
    </location>
</feature>
<reference evidence="4" key="1">
    <citation type="submission" date="2025-08" db="UniProtKB">
        <authorList>
            <consortium name="RefSeq"/>
        </authorList>
    </citation>
    <scope>IDENTIFICATION</scope>
    <source>
        <tissue evidence="4">Gonads</tissue>
    </source>
</reference>
<evidence type="ECO:0000313" key="4">
    <source>
        <dbReference type="RefSeq" id="XP_030767987.1"/>
    </source>
</evidence>
<dbReference type="KEGG" id="soy:115891615"/>
<proteinExistence type="predicted"/>
<gene>
    <name evidence="4" type="primary">LOC115891615</name>
</gene>
<evidence type="ECO:0000313" key="3">
    <source>
        <dbReference type="Proteomes" id="UP000504635"/>
    </source>
</evidence>
<keyword evidence="3" id="KW-1185">Reference proteome</keyword>
<sequence length="451" mass="52984">MDSDNSSKQSLTNYNESAESQQNKSDSRKTFSPKLSNEDCREILKTYLGYSEFELKTISWNSINQREGNLGDYYILNIHYRINGTDQEINLFSKFLPSLNESTNSMAKSGPSEKEDFFYTALVKDFKRVGLGPYLDFFPKCYFSKVNYVLILDNLALSNYELVKPPIFYTFDMTRLTIRQLAKLHASSLVYEEMKSIEQGKEFRMNRTFGKYLKEILFQTEEVDNVAQMTIVGIKAITEYLIPLFTDIPKQISMEEFIKRSQEAFRNVYIKLKPSSQFRNTFCHGDVWTTNVLFKFNQNKSPIDCKIVDYQLTRYCPPAQDLMSHIYLTTAKESRTKYLQFFIEDYYKNLTNIIDNFGLNIEKILPKKEFLESCDYMKAEGICQALLYGPINLVEERQDVFTNQEKFDVIMLKDRSEFVKEMMEKHPYYKKTLKDLIEDLCDVCEEGLHKL</sequence>
<dbReference type="PANTHER" id="PTHR11012:SF48">
    <property type="entry name" value="CHK KINASE-LIKE DOMAIN-CONTAINING PROTEIN-RELATED"/>
    <property type="match status" value="1"/>
</dbReference>
<dbReference type="InterPro" id="IPR011009">
    <property type="entry name" value="Kinase-like_dom_sf"/>
</dbReference>
<dbReference type="InParanoid" id="A0A6J2YXK9"/>
<dbReference type="InterPro" id="IPR015897">
    <property type="entry name" value="CHK_kinase-like"/>
</dbReference>
<organism evidence="3 4">
    <name type="scientific">Sitophilus oryzae</name>
    <name type="common">Rice weevil</name>
    <name type="synonym">Curculio oryzae</name>
    <dbReference type="NCBI Taxonomy" id="7048"/>
    <lineage>
        <taxon>Eukaryota</taxon>
        <taxon>Metazoa</taxon>
        <taxon>Ecdysozoa</taxon>
        <taxon>Arthropoda</taxon>
        <taxon>Hexapoda</taxon>
        <taxon>Insecta</taxon>
        <taxon>Pterygota</taxon>
        <taxon>Neoptera</taxon>
        <taxon>Endopterygota</taxon>
        <taxon>Coleoptera</taxon>
        <taxon>Polyphaga</taxon>
        <taxon>Cucujiformia</taxon>
        <taxon>Curculionidae</taxon>
        <taxon>Dryophthorinae</taxon>
        <taxon>Sitophilus</taxon>
    </lineage>
</organism>
<dbReference type="Proteomes" id="UP000504635">
    <property type="component" value="Unplaced"/>
</dbReference>
<dbReference type="SMART" id="SM00587">
    <property type="entry name" value="CHK"/>
    <property type="match status" value="1"/>
</dbReference>
<dbReference type="OrthoDB" id="6771817at2759"/>
<feature type="compositionally biased region" description="Polar residues" evidence="1">
    <location>
        <begin position="1"/>
        <end position="24"/>
    </location>
</feature>
<dbReference type="AlphaFoldDB" id="A0A6J2YXK9"/>
<dbReference type="PANTHER" id="PTHR11012">
    <property type="entry name" value="PROTEIN KINASE-LIKE DOMAIN-CONTAINING"/>
    <property type="match status" value="1"/>
</dbReference>
<dbReference type="SUPFAM" id="SSF56112">
    <property type="entry name" value="Protein kinase-like (PK-like)"/>
    <property type="match status" value="1"/>
</dbReference>
<feature type="domain" description="CHK kinase-like" evidence="2">
    <location>
        <begin position="150"/>
        <end position="356"/>
    </location>
</feature>
<name>A0A6J2YXK9_SITOR</name>
<evidence type="ECO:0000256" key="1">
    <source>
        <dbReference type="SAM" id="MobiDB-lite"/>
    </source>
</evidence>
<protein>
    <submittedName>
        <fullName evidence="4">Uncharacterized protein LOC115891615</fullName>
    </submittedName>
</protein>
<dbReference type="RefSeq" id="XP_030767987.1">
    <property type="nucleotide sequence ID" value="XM_030912127.1"/>
</dbReference>
<dbReference type="InterPro" id="IPR004119">
    <property type="entry name" value="EcKL"/>
</dbReference>
<dbReference type="Pfam" id="PF02958">
    <property type="entry name" value="EcKL"/>
    <property type="match status" value="1"/>
</dbReference>
<accession>A0A6J2YXK9</accession>
<dbReference type="GeneID" id="115891615"/>
<evidence type="ECO:0000259" key="2">
    <source>
        <dbReference type="SMART" id="SM00587"/>
    </source>
</evidence>